<organism evidence="4 5">
    <name type="scientific">Solimicrobium silvestre</name>
    <dbReference type="NCBI Taxonomy" id="2099400"/>
    <lineage>
        <taxon>Bacteria</taxon>
        <taxon>Pseudomonadati</taxon>
        <taxon>Pseudomonadota</taxon>
        <taxon>Betaproteobacteria</taxon>
        <taxon>Burkholderiales</taxon>
        <taxon>Oxalobacteraceae</taxon>
        <taxon>Solimicrobium</taxon>
    </lineage>
</organism>
<reference evidence="4 5" key="1">
    <citation type="submission" date="2018-02" db="EMBL/GenBank/DDBJ databases">
        <title>Solimicrobium silvestre gen. nov., sp. nov., isolated from alpine forest soil.</title>
        <authorList>
            <person name="Margesin R."/>
            <person name="Albuquerque L."/>
            <person name="Zhang D.-C."/>
            <person name="Froufe H.J.C."/>
            <person name="Severino R."/>
            <person name="Roxo I."/>
            <person name="Egas C."/>
            <person name="Da Costa M.S."/>
        </authorList>
    </citation>
    <scope>NUCLEOTIDE SEQUENCE [LARGE SCALE GENOMIC DNA]</scope>
    <source>
        <strain evidence="4 5">S20-91</strain>
    </source>
</reference>
<evidence type="ECO:0000313" key="4">
    <source>
        <dbReference type="EMBL" id="PRC93329.1"/>
    </source>
</evidence>
<dbReference type="Gene3D" id="3.40.50.720">
    <property type="entry name" value="NAD(P)-binding Rossmann-like Domain"/>
    <property type="match status" value="2"/>
</dbReference>
<dbReference type="PROSITE" id="PS00671">
    <property type="entry name" value="D_2_HYDROXYACID_DH_3"/>
    <property type="match status" value="1"/>
</dbReference>
<evidence type="ECO:0000259" key="3">
    <source>
        <dbReference type="Pfam" id="PF02826"/>
    </source>
</evidence>
<dbReference type="GO" id="GO:0016616">
    <property type="term" value="F:oxidoreductase activity, acting on the CH-OH group of donors, NAD or NADP as acceptor"/>
    <property type="evidence" value="ECO:0007669"/>
    <property type="project" value="UniProtKB-ARBA"/>
</dbReference>
<accession>A0A2S9H014</accession>
<dbReference type="PANTHER" id="PTHR43333">
    <property type="entry name" value="2-HACID_DH_C DOMAIN-CONTAINING PROTEIN"/>
    <property type="match status" value="1"/>
</dbReference>
<dbReference type="AlphaFoldDB" id="A0A2S9H014"/>
<feature type="domain" description="D-isomer specific 2-hydroxyacid dehydrogenase NAD-binding" evidence="3">
    <location>
        <begin position="124"/>
        <end position="295"/>
    </location>
</feature>
<dbReference type="SUPFAM" id="SSF51735">
    <property type="entry name" value="NAD(P)-binding Rossmann-fold domains"/>
    <property type="match status" value="1"/>
</dbReference>
<evidence type="ECO:0000256" key="2">
    <source>
        <dbReference type="ARBA" id="ARBA00023027"/>
    </source>
</evidence>
<dbReference type="EMBL" id="PUGF01000008">
    <property type="protein sequence ID" value="PRC93329.1"/>
    <property type="molecule type" value="Genomic_DNA"/>
</dbReference>
<dbReference type="PANTHER" id="PTHR43333:SF1">
    <property type="entry name" value="D-ISOMER SPECIFIC 2-HYDROXYACID DEHYDROGENASE NAD-BINDING DOMAIN-CONTAINING PROTEIN"/>
    <property type="match status" value="1"/>
</dbReference>
<keyword evidence="5" id="KW-1185">Reference proteome</keyword>
<comment type="caution">
    <text evidence="4">The sequence shown here is derived from an EMBL/GenBank/DDBJ whole genome shotgun (WGS) entry which is preliminary data.</text>
</comment>
<dbReference type="InterPro" id="IPR029753">
    <property type="entry name" value="D-isomer_DH_CS"/>
</dbReference>
<proteinExistence type="predicted"/>
<evidence type="ECO:0000313" key="5">
    <source>
        <dbReference type="Proteomes" id="UP000237839"/>
    </source>
</evidence>
<protein>
    <submittedName>
        <fullName evidence="4">Phosphoglycerate dehydrogenase and related dehydrogenase</fullName>
    </submittedName>
</protein>
<dbReference type="Pfam" id="PF02826">
    <property type="entry name" value="2-Hacid_dh_C"/>
    <property type="match status" value="1"/>
</dbReference>
<dbReference type="InterPro" id="IPR006140">
    <property type="entry name" value="D-isomer_DH_NAD-bd"/>
</dbReference>
<dbReference type="InterPro" id="IPR036291">
    <property type="entry name" value="NAD(P)-bd_dom_sf"/>
</dbReference>
<dbReference type="GO" id="GO:0051287">
    <property type="term" value="F:NAD binding"/>
    <property type="evidence" value="ECO:0007669"/>
    <property type="project" value="InterPro"/>
</dbReference>
<keyword evidence="2" id="KW-0520">NAD</keyword>
<name>A0A2S9H014_9BURK</name>
<keyword evidence="1" id="KW-0560">Oxidoreductase</keyword>
<dbReference type="CDD" id="cd12164">
    <property type="entry name" value="GDH_like_2"/>
    <property type="match status" value="1"/>
</dbReference>
<dbReference type="Proteomes" id="UP000237839">
    <property type="component" value="Unassembled WGS sequence"/>
</dbReference>
<sequence>MQLDLRLREDDGIEGFTLNKNMNIIYCNQSSNPEVPLRAFQNALPHAKIRQWQAGDNAPADYALVWKPPVEMLAGRDDLKAIFNLGAGVDAIIKMVDQLPKQVPIIRLEDAGMGEQMADYVCHAVLHYFRRFDLFARQAQHAHWQSIAPLSKKEFTVGVLGMGTLGQSIAASLLQLKFPVIGWSNSAKQIDEIQCYSGADELPKFLAESKVIVCILPLTEQTSGILNRHTLAQLPRGAYVINVARGAHIVEQDLLELVRNGHIAGATLDVVQTEPLPGNHPFWQEPKITITPHVAALTLWDESAVQIAEKIALLEQGLPVTGVIDCVKGY</sequence>
<gene>
    <name evidence="4" type="ORF">S2091_2067</name>
</gene>
<evidence type="ECO:0000256" key="1">
    <source>
        <dbReference type="ARBA" id="ARBA00023002"/>
    </source>
</evidence>